<dbReference type="InterPro" id="IPR001810">
    <property type="entry name" value="F-box_dom"/>
</dbReference>
<reference evidence="2" key="1">
    <citation type="submission" date="2023-03" db="EMBL/GenBank/DDBJ databases">
        <title>Massive genome expansion in bonnet fungi (Mycena s.s.) driven by repeated elements and novel gene families across ecological guilds.</title>
        <authorList>
            <consortium name="Lawrence Berkeley National Laboratory"/>
            <person name="Harder C.B."/>
            <person name="Miyauchi S."/>
            <person name="Viragh M."/>
            <person name="Kuo A."/>
            <person name="Thoen E."/>
            <person name="Andreopoulos B."/>
            <person name="Lu D."/>
            <person name="Skrede I."/>
            <person name="Drula E."/>
            <person name="Henrissat B."/>
            <person name="Morin E."/>
            <person name="Kohler A."/>
            <person name="Barry K."/>
            <person name="LaButti K."/>
            <person name="Morin E."/>
            <person name="Salamov A."/>
            <person name="Lipzen A."/>
            <person name="Mereny Z."/>
            <person name="Hegedus B."/>
            <person name="Baldrian P."/>
            <person name="Stursova M."/>
            <person name="Weitz H."/>
            <person name="Taylor A."/>
            <person name="Grigoriev I.V."/>
            <person name="Nagy L.G."/>
            <person name="Martin F."/>
            <person name="Kauserud H."/>
        </authorList>
    </citation>
    <scope>NUCLEOTIDE SEQUENCE</scope>
    <source>
        <strain evidence="2">9144</strain>
    </source>
</reference>
<comment type="caution">
    <text evidence="2">The sequence shown here is derived from an EMBL/GenBank/DDBJ whole genome shotgun (WGS) entry which is preliminary data.</text>
</comment>
<accession>A0AAD6YAB2</accession>
<evidence type="ECO:0000313" key="2">
    <source>
        <dbReference type="EMBL" id="KAJ7202047.1"/>
    </source>
</evidence>
<evidence type="ECO:0000313" key="3">
    <source>
        <dbReference type="Proteomes" id="UP001219525"/>
    </source>
</evidence>
<dbReference type="InterPro" id="IPR036047">
    <property type="entry name" value="F-box-like_dom_sf"/>
</dbReference>
<name>A0AAD6YAB2_9AGAR</name>
<dbReference type="Proteomes" id="UP001219525">
    <property type="component" value="Unassembled WGS sequence"/>
</dbReference>
<dbReference type="PROSITE" id="PS50181">
    <property type="entry name" value="FBOX"/>
    <property type="match status" value="1"/>
</dbReference>
<organism evidence="2 3">
    <name type="scientific">Mycena pura</name>
    <dbReference type="NCBI Taxonomy" id="153505"/>
    <lineage>
        <taxon>Eukaryota</taxon>
        <taxon>Fungi</taxon>
        <taxon>Dikarya</taxon>
        <taxon>Basidiomycota</taxon>
        <taxon>Agaricomycotina</taxon>
        <taxon>Agaricomycetes</taxon>
        <taxon>Agaricomycetidae</taxon>
        <taxon>Agaricales</taxon>
        <taxon>Marasmiineae</taxon>
        <taxon>Mycenaceae</taxon>
        <taxon>Mycena</taxon>
    </lineage>
</organism>
<proteinExistence type="predicted"/>
<dbReference type="Pfam" id="PF00646">
    <property type="entry name" value="F-box"/>
    <property type="match status" value="1"/>
</dbReference>
<dbReference type="SUPFAM" id="SSF81383">
    <property type="entry name" value="F-box domain"/>
    <property type="match status" value="1"/>
</dbReference>
<dbReference type="EMBL" id="JARJCW010000056">
    <property type="protein sequence ID" value="KAJ7202047.1"/>
    <property type="molecule type" value="Genomic_DNA"/>
</dbReference>
<keyword evidence="3" id="KW-1185">Reference proteome</keyword>
<evidence type="ECO:0000259" key="1">
    <source>
        <dbReference type="PROSITE" id="PS50181"/>
    </source>
</evidence>
<gene>
    <name evidence="2" type="ORF">GGX14DRAFT_654585</name>
</gene>
<dbReference type="AlphaFoldDB" id="A0AAD6YAB2"/>
<sequence>MTSLLQPVGWIDLPNELMLDVLSRIEVWDLLVLCPTSRQIYAHCMTRIYRSITLEDIVQLIKCFKAIILHTEAAEAVHNLQILCSPSCPLKSFYAIVHRAIQRLKNLRTLKVHTSCTIFHLFYDMHFPHLSALELEVTPWDDVISFLKHNPMLSTLRIFPIDSISLIIEQSDVGLAPTAPMPPIQMPKLQTFFGPTLLASAIVPGSLTSDISIVWEGSRSTSFSDCLATLVLSKAEIVAVNNYVCTWDCSSLLLAIAHHIPQVQRLQFVNISGSWQQYELFLASVEDSLPSFECLGQLELHSLIPPNAQLFNDDLDAGFRLASRWGEICPSLEIVCFPDDVPWARFHDWIPEAAVEALNHDIGRITIDETTMRQLKWFFAKTLTPASPPSYLGFARYLLGEDGLIAMENAIANLGDLPNFELERGSPMDVLRITFLAQTLT</sequence>
<protein>
    <recommendedName>
        <fullName evidence="1">F-box domain-containing protein</fullName>
    </recommendedName>
</protein>
<feature type="domain" description="F-box" evidence="1">
    <location>
        <begin position="7"/>
        <end position="52"/>
    </location>
</feature>